<feature type="compositionally biased region" description="Low complexity" evidence="9">
    <location>
        <begin position="2198"/>
        <end position="2208"/>
    </location>
</feature>
<proteinExistence type="inferred from homology"/>
<keyword evidence="4 7" id="KW-0698">rRNA processing</keyword>
<keyword evidence="6 7" id="KW-0687">Ribonucleoprotein</keyword>
<feature type="region of interest" description="Disordered" evidence="9">
    <location>
        <begin position="2198"/>
        <end position="2227"/>
    </location>
</feature>
<dbReference type="GO" id="GO:0034455">
    <property type="term" value="C:t-UTP complex"/>
    <property type="evidence" value="ECO:0007669"/>
    <property type="project" value="TreeGrafter"/>
</dbReference>
<dbReference type="GO" id="GO:0030686">
    <property type="term" value="C:90S preribosome"/>
    <property type="evidence" value="ECO:0007669"/>
    <property type="project" value="TreeGrafter"/>
</dbReference>
<dbReference type="SUPFAM" id="SSF48371">
    <property type="entry name" value="ARM repeat"/>
    <property type="match status" value="2"/>
</dbReference>
<evidence type="ECO:0000256" key="9">
    <source>
        <dbReference type="SAM" id="MobiDB-lite"/>
    </source>
</evidence>
<dbReference type="EMBL" id="VLTM01000018">
    <property type="protein sequence ID" value="KAA0164260.1"/>
    <property type="molecule type" value="Genomic_DNA"/>
</dbReference>
<dbReference type="Pfam" id="PF08146">
    <property type="entry name" value="BP28CT"/>
    <property type="match status" value="1"/>
</dbReference>
<keyword evidence="8" id="KW-0175">Coiled coil</keyword>
<evidence type="ECO:0000256" key="2">
    <source>
        <dbReference type="ARBA" id="ARBA00010559"/>
    </source>
</evidence>
<feature type="coiled-coil region" evidence="8">
    <location>
        <begin position="1272"/>
        <end position="1299"/>
    </location>
</feature>
<sequence length="3285" mass="325000">MDSRFFAYQTTLFGEGAKRTDRDSLEPEEAARLAETIASFLRLLPAYVLLRPAHFTLEFLIKRFQINVRDVYPLMEALLPVHETAFFGRAAQLLAVKGTCFAFLERGVQKHGSPLPRALLGAQCAKDPALLQFVCELASRAAASKAPARQSLALLTTVASSVLTRQGQPSAVTSQALLPASLACIEGQTPDAVASGMVCASMLSAASALAPDATDALVNAVCTAAVARSGSSSAPAPLGQAAAALSAILAGQAHHTPRGPLRATGPCRPIEGVGGAALRISDAALEALATQPSAVAAAFATVSASADVSVGVASLAHSALEAAAAASEAKRGDVASSLGDLLAEVARQCPLPSPEDFAKQLVLAAGLVATGSGANSSKPVPLLSRFGEASLALCQRYGAQATRGLVAGAADAQAALGPDAEAKVRQWLRSTLSGTEHAPVALLGAIVDAEGAAAKSGASTAASASAAAAASEMPLSMALSHPSEEVRSMAIQAGAKLVAAALASAAAACAPSTAGPAKVPDDAADTESDDSDDDDDVDMDESDALRPRGAAGQASSAAASAAAASSGAAAAAAAAAGGAPAAAELPASAVRTMRVLRDAVDAALASGSASIVVTAVACLSDTLAAASPHPALIAAALASPFSSEAMPALLSVLGQMRQAARRLRVEASEHHAAAGPVLGAARAILRFLSGAWSKAAKASTVGTYLSEAAASEALVSVLLEHLPLGAPSKSHNDSLGEAAAVACARSCLTHPFLVRVDEDVVSTQPTLVPVLAATGIVDDAMTAARERRAPTAPSALGLLSKCAAASAPCGPRGRWAALLTLDAVVSILSAHVAAAAADAASSKTADAAAIAQACTQALSEAVAAAAPAWRDAFAEATRARGAISLPKRPGRVPVAAFAVPGSTDLSPAAVAACSAMDLGLGAAASAPVESDTISPAAARALVAASALFRVVEACRVLEAGPAGGAPASADHAGDDASPMSTDPAVALLRPLAASMASVTGASPVAAAAAAATATRLRIAALALSASPAMASASQPLVVAAVSSSAAAGSGALAALSALASAGGSLSTEATLRATALAASSLRGVASAIGTATGTAPLCAPLVGGLLLLAPAALAAASHAAAPVRTEACGLASALAAALLAAGVPPVVGAQPAPGDATAQATTAGRLLLAELAPVAPGLDVSTWQTTLGLGGASVIAATLSTIAARPAEIAGSPSEAGRALSASLAAASRSAVEASTLGRALTEAETAVREERLSRAKKALADGAAAAEDAASKASSRRLRRKRQEAAAAEKEVAEAAAGVLVDAAAVAPLIPSAAADAAAWLASVSEAMADTREHCSAALASCLASSRGGAAVAALPAARTLARRLASRARVCGGLPRPLVRLHVLCLSIVRAAAAEVSAARPTLNRFLQSAGDGSSSSAAPSKAAAEEAARALHRAAQAAHTIAAACIEQLSAAPAEARCWPAGALPPAAVEAVVPTTSAALARALAPAAAFAGTTADEAERAAGRKGDPAGAAALAAEDVAFDAVVRVRAAAAAAGVATHEVSLIAPLCQVLTSVEVWQLLRLEKPATARTGTGSAATDALLDVPCLDGCFALPLALPRPGADSALASAMVRALLQLARRGPSAASSSARDALSRVALTSDDILRHMAATGVIADGAAGSGTASALRLGDGFALPAVLLDEPALRAAASAAAGAAPLEAAPNAPPAAAAALAATSQASLERYIAAATATADVIAARLQRELDAAASGPSGAAAGAAATLAGMGRPLGLVPVLFHCLRVVVAAFEARARASSATDAASAASSGEGDSTPSSPGRRREGGAWAAVSERAASVAGANFCLQALLTSLHLAVRLVPGSAVGPRAAATDSSSSSSSSSSGAAALVADTSDASADAATATAAMDSALVAAALHASDSPPTQAAAVSLLAAMARIHPRAVLRRLLPVLVMVGSGSGSSGASSSSTASAAARSGEDAASFVLTQQLVDAVVPVVVRHGADAGLGTGQLVRVFASCADAVPAHRRLALFQGLVSTAAKGTAAGGASSEGAASQLAAVTALLVSSHVLPKTRDFSVRHAADARHPSAMSDAVSLYPVHAAHVERLTAYGFREDDASTRAVFGADASGLGGALPDPAVLVRRASQLRAAGPASATFTDDLDLPALLDLCRALFQRFGAREQVDAGAALVAAAERLLADAEAGRFSQEDGAAGATADAADAEEAGGADADTDTDADQPSAAVDAFMPALVHSAPAYGAASSLTPAAGRHSAPSDAVATAQARLDGDANAGFRRMTSPEARAVAVSLLRAVGTHLGARAFLRAAVGVRPGSAAGKALQAAYLRLCHRLLLLLDRQAEAEAAAGAEASSQQARAREQAAAARDLHRRRKSLGVAGKAASEGPSPAKVKALKAERDAADSEAQAAALQAENARRARRFWSEIGRAAHGLLDRTALLLTADGLAAVVGELSLGGPGAAEAVALATPHDSGARAGAVAADTAVRRRALLLLASQVAARAGTITEDDARVLAGLVPDLAAAAAATEAPMVARQAAVAAMHTLGAHLARTLPEEFAPVVAAAATIAAEGASPSQDRAAEDLTAAALHACSDLVPALGAGAVSVLPAALEAALVAAEARASFGASAPGAASTGSRHVVAAAAADVLAAAAKSLPQFLPAALPRLLALACAPAFARTALSPAQLSTDSMDADAAAAAAADSDDEELDAAAKEEASNRARAASSLARALDAVAEHAPFRAVLPRALDAVRAASAGGSASTAATDAGETLAVFLSSAVASGKRVDVVRNRVQVLDAALLLLDARWSRGAAGRAAAAALAGGAPGVSMATVDRVERAATSLLESLVMRLSEEHLRSLVARLASWMAAPGPDLADAVAVRMGAAWASASQDQRLGTAAFAGMCRRIAGWRVVAALAAKLGDLFTAQFVVLLPDAVEEVEGITELAGAAAGAKRQRRATPVASAADADSVDEDSDEEDEEDDEEEEQSEEEEEEDDDDDVSDGGESESAAGAGEFDADRAAVDPLDAASVAQRVRALPNGGKAVFMALCHADDAETAIRSTQASPVSSLHALRVAALRCIGICARFDRSKFLTPTRVAAIVGAVRAAAASPAVDASVADWLVREDGPAESLLSGLGADPSAPSATRRKRGRDAGAAEPDEEDLLAAARVVAGVAGGRERHTQFVRDAVVPVVRAVVGSTAADEGGWKRMVHTACQLARAPRGAVRVAGMAIVAAVFERGQEEALALLPEALPALRECLGDRDEAVEAEARSLAASLEKLSGEDLADYLR</sequence>
<accession>A0A5A8DJT3</accession>
<comment type="subcellular location">
    <subcellularLocation>
        <location evidence="1 7">Nucleus</location>
        <location evidence="1 7">Nucleolus</location>
    </subcellularLocation>
</comment>
<comment type="similarity">
    <text evidence="2 7">Belongs to the HEATR1/UTP10 family.</text>
</comment>
<dbReference type="PANTHER" id="PTHR13457:SF1">
    <property type="entry name" value="HEAT REPEAT-CONTAINING PROTEIN 1"/>
    <property type="match status" value="1"/>
</dbReference>
<evidence type="ECO:0000256" key="4">
    <source>
        <dbReference type="ARBA" id="ARBA00022552"/>
    </source>
</evidence>
<comment type="function">
    <text evidence="7">Involved in nucleolar processing of pre-18S ribosomal RNA.</text>
</comment>
<dbReference type="GO" id="GO:0000462">
    <property type="term" value="P:maturation of SSU-rRNA from tricistronic rRNA transcript (SSU-rRNA, 5.8S rRNA, LSU-rRNA)"/>
    <property type="evidence" value="ECO:0007669"/>
    <property type="project" value="TreeGrafter"/>
</dbReference>
<dbReference type="InterPro" id="IPR012954">
    <property type="entry name" value="BP28_C_dom"/>
</dbReference>
<evidence type="ECO:0000256" key="7">
    <source>
        <dbReference type="RuleBase" id="RU367065"/>
    </source>
</evidence>
<feature type="domain" description="BP28 C-terminal" evidence="10">
    <location>
        <begin position="2790"/>
        <end position="2938"/>
    </location>
</feature>
<feature type="compositionally biased region" description="Low complexity" evidence="9">
    <location>
        <begin position="1796"/>
        <end position="1809"/>
    </location>
</feature>
<dbReference type="InterPro" id="IPR016024">
    <property type="entry name" value="ARM-type_fold"/>
</dbReference>
<evidence type="ECO:0000256" key="6">
    <source>
        <dbReference type="ARBA" id="ARBA00023274"/>
    </source>
</evidence>
<keyword evidence="5 7" id="KW-0539">Nucleus</keyword>
<evidence type="ECO:0000256" key="5">
    <source>
        <dbReference type="ARBA" id="ARBA00023242"/>
    </source>
</evidence>
<comment type="caution">
    <text evidence="11">The sequence shown here is derived from an EMBL/GenBank/DDBJ whole genome shotgun (WGS) entry which is preliminary data.</text>
</comment>
<evidence type="ECO:0000259" key="10">
    <source>
        <dbReference type="Pfam" id="PF08146"/>
    </source>
</evidence>
<feature type="compositionally biased region" description="Acidic residues" evidence="9">
    <location>
        <begin position="522"/>
        <end position="542"/>
    </location>
</feature>
<dbReference type="GO" id="GO:0030515">
    <property type="term" value="F:snoRNA binding"/>
    <property type="evidence" value="ECO:0007669"/>
    <property type="project" value="TreeGrafter"/>
</dbReference>
<gene>
    <name evidence="11" type="ORF">FNF31_02496</name>
</gene>
<dbReference type="Proteomes" id="UP000325113">
    <property type="component" value="Unassembled WGS sequence"/>
</dbReference>
<dbReference type="PANTHER" id="PTHR13457">
    <property type="entry name" value="BAP28"/>
    <property type="match status" value="1"/>
</dbReference>
<dbReference type="GO" id="GO:0045943">
    <property type="term" value="P:positive regulation of transcription by RNA polymerase I"/>
    <property type="evidence" value="ECO:0007669"/>
    <property type="project" value="TreeGrafter"/>
</dbReference>
<feature type="compositionally biased region" description="Acidic residues" evidence="9">
    <location>
        <begin position="2209"/>
        <end position="2225"/>
    </location>
</feature>
<feature type="region of interest" description="Disordered" evidence="9">
    <location>
        <begin position="2943"/>
        <end position="3014"/>
    </location>
</feature>
<evidence type="ECO:0000313" key="12">
    <source>
        <dbReference type="Proteomes" id="UP000325113"/>
    </source>
</evidence>
<reference evidence="11 12" key="1">
    <citation type="submission" date="2019-07" db="EMBL/GenBank/DDBJ databases">
        <title>Genomes of Cafeteria roenbergensis.</title>
        <authorList>
            <person name="Fischer M.G."/>
            <person name="Hackl T."/>
            <person name="Roman M."/>
        </authorList>
    </citation>
    <scope>NUCLEOTIDE SEQUENCE [LARGE SCALE GENOMIC DNA]</scope>
    <source>
        <strain evidence="11 12">Cflag</strain>
    </source>
</reference>
<feature type="region of interest" description="Disordered" evidence="9">
    <location>
        <begin position="512"/>
        <end position="551"/>
    </location>
</feature>
<feature type="region of interest" description="Disordered" evidence="9">
    <location>
        <begin position="3127"/>
        <end position="3154"/>
    </location>
</feature>
<dbReference type="InterPro" id="IPR040191">
    <property type="entry name" value="UTP10"/>
</dbReference>
<organism evidence="11 12">
    <name type="scientific">Cafeteria roenbergensis</name>
    <name type="common">Marine flagellate</name>
    <dbReference type="NCBI Taxonomy" id="33653"/>
    <lineage>
        <taxon>Eukaryota</taxon>
        <taxon>Sar</taxon>
        <taxon>Stramenopiles</taxon>
        <taxon>Bigyra</taxon>
        <taxon>Opalozoa</taxon>
        <taxon>Bicosoecida</taxon>
        <taxon>Cafeteriaceae</taxon>
        <taxon>Cafeteria</taxon>
    </lineage>
</organism>
<name>A0A5A8DJT3_CAFRO</name>
<feature type="compositionally biased region" description="Acidic residues" evidence="9">
    <location>
        <begin position="2964"/>
        <end position="3001"/>
    </location>
</feature>
<keyword evidence="3 7" id="KW-0690">Ribosome biogenesis</keyword>
<protein>
    <recommendedName>
        <fullName evidence="7">HEAT repeat-containing protein 1</fullName>
    </recommendedName>
</protein>
<feature type="region of interest" description="Disordered" evidence="9">
    <location>
        <begin position="1796"/>
        <end position="1822"/>
    </location>
</feature>
<dbReference type="GO" id="GO:0032040">
    <property type="term" value="C:small-subunit processome"/>
    <property type="evidence" value="ECO:0007669"/>
    <property type="project" value="TreeGrafter"/>
</dbReference>
<evidence type="ECO:0000256" key="8">
    <source>
        <dbReference type="SAM" id="Coils"/>
    </source>
</evidence>
<evidence type="ECO:0000313" key="11">
    <source>
        <dbReference type="EMBL" id="KAA0164260.1"/>
    </source>
</evidence>
<feature type="coiled-coil region" evidence="8">
    <location>
        <begin position="2395"/>
        <end position="2422"/>
    </location>
</feature>
<evidence type="ECO:0000256" key="1">
    <source>
        <dbReference type="ARBA" id="ARBA00004604"/>
    </source>
</evidence>
<evidence type="ECO:0000256" key="3">
    <source>
        <dbReference type="ARBA" id="ARBA00022517"/>
    </source>
</evidence>